<evidence type="ECO:0000256" key="6">
    <source>
        <dbReference type="ARBA" id="ARBA00022989"/>
    </source>
</evidence>
<dbReference type="GO" id="GO:0005774">
    <property type="term" value="C:vacuolar membrane"/>
    <property type="evidence" value="ECO:0007669"/>
    <property type="project" value="TreeGrafter"/>
</dbReference>
<evidence type="ECO:0000256" key="10">
    <source>
        <dbReference type="ARBA" id="ARBA00035892"/>
    </source>
</evidence>
<feature type="transmembrane region" description="Helical" evidence="18">
    <location>
        <begin position="398"/>
        <end position="418"/>
    </location>
</feature>
<sequence length="707" mass="76225">MRTAEGKKLFLWREVLVREVLDRSLLPEGSGSKSLCPGRPRVLEIRKQKRLSWQTSRLKMSCSHWAAGSGQAWGAPGSLWSSALRRINFNWTARFSSDQEETLILTQSDELSRVYSEDTTLASNYHDSNRLRTSTDCISTNLQELPVQETSGVAKNNPKPSRQVQSVEPTCSGGDGSVLKCPKQVRCKMSQVSVKATLNPAPTITAWEAGWNVTNAIQGIFVLDLPFALVHSGYLGLLLLVLSAWVCNYTGRILVSCLYEEGHCGGPRVRVRHSYQDIAETCCRGLCPRCPSLGGGLVNVAQLVELLMTCTLYLVVSTSLLSDSLSGLAVPRLGCSLISLLFLMPCLLLTDLRPVSTLSLLCSVAHILISLLVMFYCLSRARSWDWSSLSLSVDPEEFLVSVGVIIFSYTSQIFLPSLEGSMEDRGQFNVMLGWTHGAACAMKTLFALLGVWSHRSTISRLVERYQATDSSNDRPRTGGPRVTTAAQDQPPRISPGQVQPPPGPQPRPLGHTTGQCWPEPSVISSMLTCIPPYGPYVGSVVIAKFWSNGALHIVVGLCRSGPKLCSITKKGSSASEQMAEIGCTGDYRRNSAGAEGGTGGKMGGNSTGSTQTLLPIHEAECSYSQSLHPPISRRELLPQTCSRILPLSVLLLRAALLLCSLLLALLLPTFSLLMGLTGSVTGAAMTWCCPASSTSACSGPGCPRGAG</sequence>
<dbReference type="GO" id="GO:0015179">
    <property type="term" value="F:L-amino acid transmembrane transporter activity"/>
    <property type="evidence" value="ECO:0007669"/>
    <property type="project" value="TreeGrafter"/>
</dbReference>
<comment type="similarity">
    <text evidence="2">Belongs to the amino acid/polyamine transporter 2 family.</text>
</comment>
<feature type="transmembrane region" description="Helical" evidence="18">
    <location>
        <begin position="644"/>
        <end position="667"/>
    </location>
</feature>
<evidence type="ECO:0000256" key="12">
    <source>
        <dbReference type="ARBA" id="ARBA00036440"/>
    </source>
</evidence>
<feature type="transmembrane region" description="Helical" evidence="18">
    <location>
        <begin position="430"/>
        <end position="452"/>
    </location>
</feature>
<evidence type="ECO:0000256" key="4">
    <source>
        <dbReference type="ARBA" id="ARBA00022692"/>
    </source>
</evidence>
<evidence type="ECO:0000256" key="17">
    <source>
        <dbReference type="SAM" id="MobiDB-lite"/>
    </source>
</evidence>
<dbReference type="GO" id="GO:0030659">
    <property type="term" value="C:cytoplasmic vesicle membrane"/>
    <property type="evidence" value="ECO:0007669"/>
    <property type="project" value="UniProtKB-SubCell"/>
</dbReference>
<keyword evidence="6 18" id="KW-1133">Transmembrane helix</keyword>
<dbReference type="GO" id="GO:0006836">
    <property type="term" value="P:neurotransmitter transport"/>
    <property type="evidence" value="ECO:0007669"/>
    <property type="project" value="UniProtKB-KW"/>
</dbReference>
<accession>A0AAW0NRN1</accession>
<comment type="subcellular location">
    <subcellularLocation>
        <location evidence="1">Cytoplasmic vesicle membrane</location>
        <topology evidence="1">Multi-pass membrane protein</topology>
    </subcellularLocation>
    <subcellularLocation>
        <location evidence="9">Presynapse</location>
    </subcellularLocation>
</comment>
<evidence type="ECO:0000256" key="14">
    <source>
        <dbReference type="ARBA" id="ARBA00041574"/>
    </source>
</evidence>
<keyword evidence="5" id="KW-0532">Neurotransmitter transport</keyword>
<evidence type="ECO:0000256" key="3">
    <source>
        <dbReference type="ARBA" id="ARBA00022448"/>
    </source>
</evidence>
<gene>
    <name evidence="20" type="ORF">WMY93_015817</name>
</gene>
<feature type="transmembrane region" description="Helical" evidence="18">
    <location>
        <begin position="358"/>
        <end position="378"/>
    </location>
</feature>
<evidence type="ECO:0000256" key="11">
    <source>
        <dbReference type="ARBA" id="ARBA00035961"/>
    </source>
</evidence>
<feature type="region of interest" description="Disordered" evidence="17">
    <location>
        <begin position="466"/>
        <end position="515"/>
    </location>
</feature>
<keyword evidence="3" id="KW-0813">Transport</keyword>
<name>A0AAW0NRN1_9GOBI</name>
<evidence type="ECO:0000256" key="2">
    <source>
        <dbReference type="ARBA" id="ARBA00008066"/>
    </source>
</evidence>
<evidence type="ECO:0000313" key="20">
    <source>
        <dbReference type="EMBL" id="KAK7907205.1"/>
    </source>
</evidence>
<comment type="catalytic activity">
    <reaction evidence="11">
        <text>glycine(out) + n H(+)(in) = glycine(in) + n H(+)(out)</text>
        <dbReference type="Rhea" id="RHEA:70983"/>
        <dbReference type="ChEBI" id="CHEBI:15378"/>
        <dbReference type="ChEBI" id="CHEBI:57305"/>
    </reaction>
</comment>
<keyword evidence="21" id="KW-1185">Reference proteome</keyword>
<evidence type="ECO:0000256" key="18">
    <source>
        <dbReference type="SAM" id="Phobius"/>
    </source>
</evidence>
<evidence type="ECO:0000259" key="19">
    <source>
        <dbReference type="Pfam" id="PF01490"/>
    </source>
</evidence>
<comment type="catalytic activity">
    <reaction evidence="10">
        <text>beta-alanine(out) + n H(+)(in) = beta-alanine(in) + n H(+)(out)</text>
        <dbReference type="Rhea" id="RHEA:70987"/>
        <dbReference type="ChEBI" id="CHEBI:15378"/>
        <dbReference type="ChEBI" id="CHEBI:57966"/>
    </reaction>
</comment>
<evidence type="ECO:0000256" key="9">
    <source>
        <dbReference type="ARBA" id="ARBA00034106"/>
    </source>
</evidence>
<proteinExistence type="inferred from homology"/>
<keyword evidence="7 18" id="KW-0472">Membrane</keyword>
<evidence type="ECO:0000313" key="21">
    <source>
        <dbReference type="Proteomes" id="UP001460270"/>
    </source>
</evidence>
<evidence type="ECO:0000256" key="16">
    <source>
        <dbReference type="ARBA" id="ARBA00046163"/>
    </source>
</evidence>
<evidence type="ECO:0000256" key="13">
    <source>
        <dbReference type="ARBA" id="ARBA00039542"/>
    </source>
</evidence>
<feature type="compositionally biased region" description="Pro residues" evidence="17">
    <location>
        <begin position="498"/>
        <end position="507"/>
    </location>
</feature>
<evidence type="ECO:0000256" key="5">
    <source>
        <dbReference type="ARBA" id="ARBA00022775"/>
    </source>
</evidence>
<protein>
    <recommendedName>
        <fullName evidence="13">Vesicular inhibitory amino acid transporter</fullName>
    </recommendedName>
    <alternativeName>
        <fullName evidence="14">Solute carrier family 32 member 1</fullName>
    </alternativeName>
    <alternativeName>
        <fullName evidence="15">Vesicular GABA transporter</fullName>
    </alternativeName>
</protein>
<dbReference type="AlphaFoldDB" id="A0AAW0NRN1"/>
<organism evidence="20 21">
    <name type="scientific">Mugilogobius chulae</name>
    <name type="common">yellowstripe goby</name>
    <dbReference type="NCBI Taxonomy" id="88201"/>
    <lineage>
        <taxon>Eukaryota</taxon>
        <taxon>Metazoa</taxon>
        <taxon>Chordata</taxon>
        <taxon>Craniata</taxon>
        <taxon>Vertebrata</taxon>
        <taxon>Euteleostomi</taxon>
        <taxon>Actinopterygii</taxon>
        <taxon>Neopterygii</taxon>
        <taxon>Teleostei</taxon>
        <taxon>Neoteleostei</taxon>
        <taxon>Acanthomorphata</taxon>
        <taxon>Gobiaria</taxon>
        <taxon>Gobiiformes</taxon>
        <taxon>Gobioidei</taxon>
        <taxon>Gobiidae</taxon>
        <taxon>Gobionellinae</taxon>
        <taxon>Mugilogobius</taxon>
    </lineage>
</organism>
<dbReference type="InterPro" id="IPR013057">
    <property type="entry name" value="AA_transpt_TM"/>
</dbReference>
<feature type="region of interest" description="Disordered" evidence="17">
    <location>
        <begin position="151"/>
        <end position="170"/>
    </location>
</feature>
<dbReference type="Pfam" id="PF01490">
    <property type="entry name" value="Aa_trans"/>
    <property type="match status" value="1"/>
</dbReference>
<evidence type="ECO:0000256" key="15">
    <source>
        <dbReference type="ARBA" id="ARBA00042394"/>
    </source>
</evidence>
<dbReference type="PANTHER" id="PTHR22950:SF689">
    <property type="entry name" value="VESICULAR INHIBITORY AMINO ACID TRANSPORTER"/>
    <property type="match status" value="1"/>
</dbReference>
<keyword evidence="8" id="KW-0968">Cytoplasmic vesicle</keyword>
<comment type="caution">
    <text evidence="20">The sequence shown here is derived from an EMBL/GenBank/DDBJ whole genome shotgun (WGS) entry which is preliminary data.</text>
</comment>
<feature type="domain" description="Amino acid transporter transmembrane" evidence="19">
    <location>
        <begin position="203"/>
        <end position="452"/>
    </location>
</feature>
<comment type="catalytic activity">
    <reaction evidence="12">
        <text>4-aminobutanoate(out) + n H(+)(in) = 4-aminobutanoate(in) + n H(+)(out)</text>
        <dbReference type="Rhea" id="RHEA:70979"/>
        <dbReference type="ChEBI" id="CHEBI:15378"/>
        <dbReference type="ChEBI" id="CHEBI:59888"/>
    </reaction>
</comment>
<dbReference type="PANTHER" id="PTHR22950">
    <property type="entry name" value="AMINO ACID TRANSPORTER"/>
    <property type="match status" value="1"/>
</dbReference>
<feature type="transmembrane region" description="Helical" evidence="18">
    <location>
        <begin position="300"/>
        <end position="321"/>
    </location>
</feature>
<comment type="function">
    <text evidence="16">Antiporter that exchanges vesicular protons for cytosolic 4-aminobutanoate or to a lesser extend glycine, thus allowing their secretion from nerve terminals. The transport is equally dependent on the chemical and electrical components of the proton gradient. May also transport beta-alanine. Acidification of GABAergic synaptic vesicles is a prerequisite for 4-aminobutanoate uptake.</text>
</comment>
<dbReference type="Proteomes" id="UP001460270">
    <property type="component" value="Unassembled WGS sequence"/>
</dbReference>
<feature type="compositionally biased region" description="Polar residues" evidence="17">
    <location>
        <begin position="151"/>
        <end position="169"/>
    </location>
</feature>
<feature type="transmembrane region" description="Helical" evidence="18">
    <location>
        <begin position="225"/>
        <end position="246"/>
    </location>
</feature>
<dbReference type="GO" id="GO:0098793">
    <property type="term" value="C:presynapse"/>
    <property type="evidence" value="ECO:0007669"/>
    <property type="project" value="UniProtKB-SubCell"/>
</dbReference>
<dbReference type="EMBL" id="JBBPFD010000011">
    <property type="protein sequence ID" value="KAK7907205.1"/>
    <property type="molecule type" value="Genomic_DNA"/>
</dbReference>
<evidence type="ECO:0000256" key="7">
    <source>
        <dbReference type="ARBA" id="ARBA00023136"/>
    </source>
</evidence>
<keyword evidence="4 18" id="KW-0812">Transmembrane</keyword>
<reference evidence="21" key="1">
    <citation type="submission" date="2024-04" db="EMBL/GenBank/DDBJ databases">
        <title>Salinicola lusitanus LLJ914,a marine bacterium isolated from the Okinawa Trough.</title>
        <authorList>
            <person name="Li J."/>
        </authorList>
    </citation>
    <scope>NUCLEOTIDE SEQUENCE [LARGE SCALE GENOMIC DNA]</scope>
</reference>
<feature type="transmembrane region" description="Helical" evidence="18">
    <location>
        <begin position="333"/>
        <end position="352"/>
    </location>
</feature>
<evidence type="ECO:0000256" key="8">
    <source>
        <dbReference type="ARBA" id="ARBA00023329"/>
    </source>
</evidence>
<evidence type="ECO:0000256" key="1">
    <source>
        <dbReference type="ARBA" id="ARBA00004439"/>
    </source>
</evidence>